<dbReference type="RefSeq" id="XP_024941669.1">
    <property type="nucleotide sequence ID" value="XM_025085901.1"/>
</dbReference>
<protein>
    <submittedName>
        <fullName evidence="3 4">Uncharacterized protein LOC107268467</fullName>
    </submittedName>
</protein>
<dbReference type="RefSeq" id="XP_015596755.2">
    <property type="nucleotide sequence ID" value="XM_015741269.2"/>
</dbReference>
<evidence type="ECO:0000313" key="2">
    <source>
        <dbReference type="Proteomes" id="UP000694920"/>
    </source>
</evidence>
<keyword evidence="2" id="KW-1185">Reference proteome</keyword>
<dbReference type="RefSeq" id="XP_024941674.1">
    <property type="nucleotide sequence ID" value="XM_025085906.1"/>
</dbReference>
<name>A0AAJ7RJC8_CEPCN</name>
<dbReference type="GeneID" id="107268467"/>
<gene>
    <name evidence="3 4 5 6" type="primary">LOC107268467</name>
</gene>
<evidence type="ECO:0000313" key="6">
    <source>
        <dbReference type="RefSeq" id="XP_024941674.1"/>
    </source>
</evidence>
<accession>A0AAJ7RJC8</accession>
<dbReference type="KEGG" id="ccin:107268467"/>
<sequence>MFSLRRNSCSQENLEGCDEFGWWLSEEVAATSPTRNTKSVRSSISTTSMVSCVDSEDPDNYSMAQEFTVKIENSINTEEIELKPLNYELATEMEDVNRKYEIRQDMTSDYQEYNKPQGTCYTPERLVRSEEYRILMPSPRRLSVPQTAATTPKDSPRKYHAHRRRLRYLIDTKTFGASHLEALLDPNAPEIKIPVNARSCQRGYSSRRNSTPVQDLLAIANRESPLGVQTPEPASSRSSYERLNEFWEDDDGNLILRSSQEDTSGIQSNDWSSDGPSESQTPLCLCDELATASRSFIVGTKSRKNVTAINEVVTILQGLEKNPDLAAILLDEDPLCQGFSGHDHLTRLALTIEPDGNVPTVQGDPDNVQQLRSKVHRLQIANKDIYKDICTLRRDIQDDEKRVSNLMSETSKLRNEVHDMRYMDDLLNLLRGELDRISRRNWPFALGHTERQTEEINLVV</sequence>
<reference evidence="3 4" key="1">
    <citation type="submission" date="2025-04" db="UniProtKB">
        <authorList>
            <consortium name="RefSeq"/>
        </authorList>
    </citation>
    <scope>IDENTIFICATION</scope>
</reference>
<feature type="region of interest" description="Disordered" evidence="1">
    <location>
        <begin position="260"/>
        <end position="279"/>
    </location>
</feature>
<evidence type="ECO:0000256" key="1">
    <source>
        <dbReference type="SAM" id="MobiDB-lite"/>
    </source>
</evidence>
<evidence type="ECO:0000313" key="5">
    <source>
        <dbReference type="RefSeq" id="XP_024941672.1"/>
    </source>
</evidence>
<proteinExistence type="predicted"/>
<dbReference type="RefSeq" id="XP_024941672.1">
    <property type="nucleotide sequence ID" value="XM_025085904.1"/>
</dbReference>
<dbReference type="Proteomes" id="UP000694920">
    <property type="component" value="Unplaced"/>
</dbReference>
<evidence type="ECO:0000313" key="4">
    <source>
        <dbReference type="RefSeq" id="XP_024941669.1"/>
    </source>
</evidence>
<dbReference type="AlphaFoldDB" id="A0AAJ7RJC8"/>
<evidence type="ECO:0000313" key="3">
    <source>
        <dbReference type="RefSeq" id="XP_015596755.2"/>
    </source>
</evidence>
<organism evidence="2 4">
    <name type="scientific">Cephus cinctus</name>
    <name type="common">Wheat stem sawfly</name>
    <dbReference type="NCBI Taxonomy" id="211228"/>
    <lineage>
        <taxon>Eukaryota</taxon>
        <taxon>Metazoa</taxon>
        <taxon>Ecdysozoa</taxon>
        <taxon>Arthropoda</taxon>
        <taxon>Hexapoda</taxon>
        <taxon>Insecta</taxon>
        <taxon>Pterygota</taxon>
        <taxon>Neoptera</taxon>
        <taxon>Endopterygota</taxon>
        <taxon>Hymenoptera</taxon>
        <taxon>Cephoidea</taxon>
        <taxon>Cephidae</taxon>
        <taxon>Cephus</taxon>
    </lineage>
</organism>